<evidence type="ECO:0000256" key="1">
    <source>
        <dbReference type="ARBA" id="ARBA00004606"/>
    </source>
</evidence>
<accession>A0A0K2UKD2</accession>
<evidence type="ECO:0000256" key="3">
    <source>
        <dbReference type="ARBA" id="ARBA00006462"/>
    </source>
</evidence>
<keyword evidence="11 12" id="KW-0472">Membrane</keyword>
<keyword evidence="9" id="KW-0735">Signal-anchor</keyword>
<evidence type="ECO:0000256" key="7">
    <source>
        <dbReference type="ARBA" id="ARBA00022692"/>
    </source>
</evidence>
<keyword evidence="6" id="KW-0808">Transferase</keyword>
<dbReference type="AlphaFoldDB" id="A0A0K2UKD2"/>
<evidence type="ECO:0000259" key="13">
    <source>
        <dbReference type="Pfam" id="PF02434"/>
    </source>
</evidence>
<dbReference type="EMBL" id="HACA01021383">
    <property type="protein sequence ID" value="CDW38744.1"/>
    <property type="molecule type" value="Transcribed_RNA"/>
</dbReference>
<protein>
    <recommendedName>
        <fullName evidence="4">N-acetylgalactosaminide beta-1,3-galactosyltransferase</fullName>
        <ecNumber evidence="4">2.4.1.122</ecNumber>
    </recommendedName>
</protein>
<proteinExistence type="inferred from homology"/>
<dbReference type="GO" id="GO:0016263">
    <property type="term" value="F:glycoprotein-N-acetylgalactosamine 3-beta-galactosyltransferase activity"/>
    <property type="evidence" value="ECO:0007669"/>
    <property type="project" value="UniProtKB-EC"/>
</dbReference>
<sequence length="329" mass="37809">MRRTVALYRYVIGILLFYVIYNLSRKNGSNILSVSEKIEVSTKDNSASNIRIVCVILTQKKNHKTRVRAIADTWGKRCKALVFVTNSTLHMHDQNIVDTGKNDTYNTIWGKVKTALRDSYERYKNEADWFIKADDDSFAVVENIKYFIESKKIKPSDPTWFGSQYHLFSKHGYMAGGGYVMSLEAVRRFVEIGLNRTNNEGCKAHDDTGAEDAEMGKCMSTVGVVPIDSRDTYGRSRNFPFNVEYVVGPAIPDNKFWYWKNIKYPQIFGHPGCCSDTSSLFHYVTVNDMYKYEYLIYNSFVHEESPQRAPPPPASLVRNMKIDWKSIQA</sequence>
<evidence type="ECO:0000313" key="14">
    <source>
        <dbReference type="EMBL" id="CDW38744.1"/>
    </source>
</evidence>
<evidence type="ECO:0000256" key="11">
    <source>
        <dbReference type="ARBA" id="ARBA00023136"/>
    </source>
</evidence>
<comment type="pathway">
    <text evidence="2">Protein modification; protein glycosylation.</text>
</comment>
<dbReference type="GO" id="GO:0000166">
    <property type="term" value="F:nucleotide binding"/>
    <property type="evidence" value="ECO:0007669"/>
    <property type="project" value="UniProtKB-KW"/>
</dbReference>
<name>A0A0K2UKD2_LEPSM</name>
<evidence type="ECO:0000256" key="4">
    <source>
        <dbReference type="ARBA" id="ARBA00012557"/>
    </source>
</evidence>
<dbReference type="EC" id="2.4.1.122" evidence="4"/>
<dbReference type="InterPro" id="IPR026050">
    <property type="entry name" value="C1GALT1/C1GALT1_chp1"/>
</dbReference>
<evidence type="ECO:0000256" key="8">
    <source>
        <dbReference type="ARBA" id="ARBA00022741"/>
    </source>
</evidence>
<evidence type="ECO:0000256" key="5">
    <source>
        <dbReference type="ARBA" id="ARBA00022676"/>
    </source>
</evidence>
<evidence type="ECO:0000256" key="6">
    <source>
        <dbReference type="ARBA" id="ARBA00022679"/>
    </source>
</evidence>
<feature type="transmembrane region" description="Helical" evidence="12">
    <location>
        <begin position="7"/>
        <end position="24"/>
    </location>
</feature>
<evidence type="ECO:0000256" key="2">
    <source>
        <dbReference type="ARBA" id="ARBA00004922"/>
    </source>
</evidence>
<dbReference type="Pfam" id="PF02434">
    <property type="entry name" value="Fringe"/>
    <property type="match status" value="1"/>
</dbReference>
<dbReference type="Gene3D" id="3.90.550.50">
    <property type="match status" value="1"/>
</dbReference>
<dbReference type="OrthoDB" id="414175at2759"/>
<feature type="non-terminal residue" evidence="14">
    <location>
        <position position="329"/>
    </location>
</feature>
<organism evidence="14">
    <name type="scientific">Lepeophtheirus salmonis</name>
    <name type="common">Salmon louse</name>
    <name type="synonym">Caligus salmonis</name>
    <dbReference type="NCBI Taxonomy" id="72036"/>
    <lineage>
        <taxon>Eukaryota</taxon>
        <taxon>Metazoa</taxon>
        <taxon>Ecdysozoa</taxon>
        <taxon>Arthropoda</taxon>
        <taxon>Crustacea</taxon>
        <taxon>Multicrustacea</taxon>
        <taxon>Hexanauplia</taxon>
        <taxon>Copepoda</taxon>
        <taxon>Siphonostomatoida</taxon>
        <taxon>Caligidae</taxon>
        <taxon>Lepeophtheirus</taxon>
    </lineage>
</organism>
<comment type="subcellular location">
    <subcellularLocation>
        <location evidence="1">Membrane</location>
        <topology evidence="1">Single-pass type II membrane protein</topology>
    </subcellularLocation>
</comment>
<evidence type="ECO:0000256" key="9">
    <source>
        <dbReference type="ARBA" id="ARBA00022968"/>
    </source>
</evidence>
<comment type="similarity">
    <text evidence="3">Belongs to the glycosyltransferase 31 family. Beta3-Gal-T subfamily.</text>
</comment>
<evidence type="ECO:0000256" key="12">
    <source>
        <dbReference type="SAM" id="Phobius"/>
    </source>
</evidence>
<dbReference type="PANTHER" id="PTHR23033:SF14">
    <property type="entry name" value="GLYCOPROTEIN-N-ACETYLGALACTOSAMINE 3-BETA-GALACTOSYLTRANSFERASE 1-RELATED"/>
    <property type="match status" value="1"/>
</dbReference>
<reference evidence="14" key="1">
    <citation type="submission" date="2014-05" db="EMBL/GenBank/DDBJ databases">
        <authorList>
            <person name="Chronopoulou M."/>
        </authorList>
    </citation>
    <scope>NUCLEOTIDE SEQUENCE</scope>
    <source>
        <tissue evidence="14">Whole organism</tissue>
    </source>
</reference>
<keyword evidence="8" id="KW-0547">Nucleotide-binding</keyword>
<evidence type="ECO:0000256" key="10">
    <source>
        <dbReference type="ARBA" id="ARBA00022989"/>
    </source>
</evidence>
<dbReference type="GO" id="GO:0016020">
    <property type="term" value="C:membrane"/>
    <property type="evidence" value="ECO:0007669"/>
    <property type="project" value="UniProtKB-SubCell"/>
</dbReference>
<keyword evidence="5" id="KW-0328">Glycosyltransferase</keyword>
<dbReference type="PANTHER" id="PTHR23033">
    <property type="entry name" value="BETA1,3-GALACTOSYLTRANSFERASE"/>
    <property type="match status" value="1"/>
</dbReference>
<feature type="domain" description="Fringe-like glycosyltransferase" evidence="13">
    <location>
        <begin position="52"/>
        <end position="164"/>
    </location>
</feature>
<keyword evidence="7 12" id="KW-0812">Transmembrane</keyword>
<dbReference type="InterPro" id="IPR003378">
    <property type="entry name" value="Fringe-like_glycosylTrfase"/>
</dbReference>
<keyword evidence="10 12" id="KW-1133">Transmembrane helix</keyword>